<reference evidence="7" key="1">
    <citation type="journal article" date="2018" name="DNA Res.">
        <title>Multiple hybrid de novo genome assembly of finger millet, an orphan allotetraploid crop.</title>
        <authorList>
            <person name="Hatakeyama M."/>
            <person name="Aluri S."/>
            <person name="Balachadran M.T."/>
            <person name="Sivarajan S.R."/>
            <person name="Patrignani A."/>
            <person name="Gruter S."/>
            <person name="Poveda L."/>
            <person name="Shimizu-Inatsugi R."/>
            <person name="Baeten J."/>
            <person name="Francoijs K.J."/>
            <person name="Nataraja K.N."/>
            <person name="Reddy Y.A.N."/>
            <person name="Phadnis S."/>
            <person name="Ravikumar R.L."/>
            <person name="Schlapbach R."/>
            <person name="Sreeman S.M."/>
            <person name="Shimizu K.K."/>
        </authorList>
    </citation>
    <scope>NUCLEOTIDE SEQUENCE</scope>
</reference>
<evidence type="ECO:0000256" key="2">
    <source>
        <dbReference type="ARBA" id="ARBA00022737"/>
    </source>
</evidence>
<dbReference type="EMBL" id="BQKI01000012">
    <property type="protein sequence ID" value="GJN06328.1"/>
    <property type="molecule type" value="Genomic_DNA"/>
</dbReference>
<feature type="region of interest" description="Disordered" evidence="5">
    <location>
        <begin position="76"/>
        <end position="120"/>
    </location>
</feature>
<organism evidence="7 8">
    <name type="scientific">Eleusine coracana subsp. coracana</name>
    <dbReference type="NCBI Taxonomy" id="191504"/>
    <lineage>
        <taxon>Eukaryota</taxon>
        <taxon>Viridiplantae</taxon>
        <taxon>Streptophyta</taxon>
        <taxon>Embryophyta</taxon>
        <taxon>Tracheophyta</taxon>
        <taxon>Spermatophyta</taxon>
        <taxon>Magnoliopsida</taxon>
        <taxon>Liliopsida</taxon>
        <taxon>Poales</taxon>
        <taxon>Poaceae</taxon>
        <taxon>PACMAD clade</taxon>
        <taxon>Chloridoideae</taxon>
        <taxon>Cynodonteae</taxon>
        <taxon>Eleusininae</taxon>
        <taxon>Eleusine</taxon>
    </lineage>
</organism>
<dbReference type="AlphaFoldDB" id="A0AAV5D5T9"/>
<evidence type="ECO:0000259" key="6">
    <source>
        <dbReference type="Pfam" id="PF17177"/>
    </source>
</evidence>
<keyword evidence="3" id="KW-0809">Transit peptide</keyword>
<evidence type="ECO:0000256" key="4">
    <source>
        <dbReference type="PROSITE-ProRule" id="PRU00708"/>
    </source>
</evidence>
<dbReference type="Gene3D" id="1.25.40.10">
    <property type="entry name" value="Tetratricopeptide repeat domain"/>
    <property type="match status" value="3"/>
</dbReference>
<dbReference type="GO" id="GO:0003729">
    <property type="term" value="F:mRNA binding"/>
    <property type="evidence" value="ECO:0007669"/>
    <property type="project" value="UniProtKB-ARBA"/>
</dbReference>
<reference evidence="7" key="2">
    <citation type="submission" date="2021-12" db="EMBL/GenBank/DDBJ databases">
        <title>Resequencing data analysis of finger millet.</title>
        <authorList>
            <person name="Hatakeyama M."/>
            <person name="Aluri S."/>
            <person name="Balachadran M.T."/>
            <person name="Sivarajan S.R."/>
            <person name="Poveda L."/>
            <person name="Shimizu-Inatsugi R."/>
            <person name="Schlapbach R."/>
            <person name="Sreeman S.M."/>
            <person name="Shimizu K.K."/>
        </authorList>
    </citation>
    <scope>NUCLEOTIDE SEQUENCE</scope>
</reference>
<gene>
    <name evidence="7" type="primary">ga24048</name>
    <name evidence="7" type="ORF">PR202_ga24048</name>
</gene>
<keyword evidence="2" id="KW-0677">Repeat</keyword>
<dbReference type="NCBIfam" id="TIGR00756">
    <property type="entry name" value="PPR"/>
    <property type="match status" value="2"/>
</dbReference>
<keyword evidence="8" id="KW-1185">Reference proteome</keyword>
<feature type="compositionally biased region" description="Acidic residues" evidence="5">
    <location>
        <begin position="85"/>
        <end position="94"/>
    </location>
</feature>
<evidence type="ECO:0000256" key="3">
    <source>
        <dbReference type="ARBA" id="ARBA00022946"/>
    </source>
</evidence>
<dbReference type="PROSITE" id="PS51375">
    <property type="entry name" value="PPR"/>
    <property type="match status" value="2"/>
</dbReference>
<name>A0AAV5D5T9_ELECO</name>
<feature type="domain" description="PROP1-like PPR" evidence="6">
    <location>
        <begin position="352"/>
        <end position="499"/>
    </location>
</feature>
<dbReference type="Pfam" id="PF17177">
    <property type="entry name" value="PPR_long"/>
    <property type="match status" value="1"/>
</dbReference>
<dbReference type="FunFam" id="1.25.40.10:FF:000744">
    <property type="entry name" value="Pentatricopeptide repeat-containing protein, mitochondrial"/>
    <property type="match status" value="1"/>
</dbReference>
<dbReference type="InterPro" id="IPR002885">
    <property type="entry name" value="PPR_rpt"/>
</dbReference>
<evidence type="ECO:0000256" key="1">
    <source>
        <dbReference type="ARBA" id="ARBA00007626"/>
    </source>
</evidence>
<dbReference type="Proteomes" id="UP001054889">
    <property type="component" value="Unassembled WGS sequence"/>
</dbReference>
<evidence type="ECO:0000313" key="7">
    <source>
        <dbReference type="EMBL" id="GJN06328.1"/>
    </source>
</evidence>
<dbReference type="InterPro" id="IPR033443">
    <property type="entry name" value="PROP1-like_PPR_dom"/>
</dbReference>
<dbReference type="PANTHER" id="PTHR45717">
    <property type="entry name" value="OS12G0527900 PROTEIN"/>
    <property type="match status" value="1"/>
</dbReference>
<feature type="repeat" description="PPR" evidence="4">
    <location>
        <begin position="380"/>
        <end position="414"/>
    </location>
</feature>
<sequence length="543" mass="61476">MWALRRAGNPLRFRAQQVVSARSFANLDVLLGADAKSIEEHHGKDCQKPCCHRQSKPVVQLPHSSGQFVLSRTFSSQAGANSGDKEDELEDGFSDLEVPPETGNKDASSTSEDSSDEDAIDEIDLPDLMDWIEEAKLYELEERHYASRLDLVAKVSGLHSAEQYIEKIPSSHRGEIVYRTLLANCVAEANVRKAEQIFNKIKDLGLPITIFTYNQLLLLYKRVDKKKIADVLAMMENDNLKPSLFTYKLLVDTKGAFKDIEGMEKVVESMQGEGIKPDYMLQATIARHYIFNGHHEKAEALLESMEGDNIKENRNACKVLLPLYAFLGKKDEVERIWEMCGDNTRVDEVLSAIEAFGRLGDVGKAERIFEDMSKKWKRPGSKIYNALLRVYANKNLFEKGKELAKQMKKNGARMGIPTLDALVKLHIDAGEVEKGDIILHKFSHKYKLRPQFNSYRMLLEAYSKKGDIHNSEKIFNKLRQAGYSGRITQYQLLLQAYLQAKSPAYGFRERMKADNIFPSGTLATLIAATDPFRKKNSISELLD</sequence>
<protein>
    <recommendedName>
        <fullName evidence="6">PROP1-like PPR domain-containing protein</fullName>
    </recommendedName>
</protein>
<comment type="caution">
    <text evidence="7">The sequence shown here is derived from an EMBL/GenBank/DDBJ whole genome shotgun (WGS) entry which is preliminary data.</text>
</comment>
<evidence type="ECO:0000313" key="8">
    <source>
        <dbReference type="Proteomes" id="UP001054889"/>
    </source>
</evidence>
<accession>A0AAV5D5T9</accession>
<dbReference type="Pfam" id="PF13812">
    <property type="entry name" value="PPR_3"/>
    <property type="match status" value="1"/>
</dbReference>
<feature type="repeat" description="PPR" evidence="4">
    <location>
        <begin position="451"/>
        <end position="485"/>
    </location>
</feature>
<dbReference type="GO" id="GO:0005739">
    <property type="term" value="C:mitochondrion"/>
    <property type="evidence" value="ECO:0007669"/>
    <property type="project" value="TreeGrafter"/>
</dbReference>
<evidence type="ECO:0000256" key="5">
    <source>
        <dbReference type="SAM" id="MobiDB-lite"/>
    </source>
</evidence>
<dbReference type="PANTHER" id="PTHR45717:SF15">
    <property type="entry name" value="AGL218WP"/>
    <property type="match status" value="1"/>
</dbReference>
<proteinExistence type="inferred from homology"/>
<comment type="similarity">
    <text evidence="1">Belongs to the PPR family. P subfamily.</text>
</comment>
<dbReference type="InterPro" id="IPR011990">
    <property type="entry name" value="TPR-like_helical_dom_sf"/>
</dbReference>